<gene>
    <name evidence="1" type="ORF">CHLRE_06g294776v5</name>
</gene>
<dbReference type="GeneID" id="5727130"/>
<dbReference type="EMBL" id="CM008967">
    <property type="protein sequence ID" value="PNW82800.1"/>
    <property type="molecule type" value="Genomic_DNA"/>
</dbReference>
<evidence type="ECO:0000313" key="2">
    <source>
        <dbReference type="Proteomes" id="UP000006906"/>
    </source>
</evidence>
<proteinExistence type="predicted"/>
<keyword evidence="2" id="KW-1185">Reference proteome</keyword>
<reference evidence="1 2" key="1">
    <citation type="journal article" date="2007" name="Science">
        <title>The Chlamydomonas genome reveals the evolution of key animal and plant functions.</title>
        <authorList>
            <person name="Merchant S.S."/>
            <person name="Prochnik S.E."/>
            <person name="Vallon O."/>
            <person name="Harris E.H."/>
            <person name="Karpowicz S.J."/>
            <person name="Witman G.B."/>
            <person name="Terry A."/>
            <person name="Salamov A."/>
            <person name="Fritz-Laylin L.K."/>
            <person name="Marechal-Drouard L."/>
            <person name="Marshall W.F."/>
            <person name="Qu L.H."/>
            <person name="Nelson D.R."/>
            <person name="Sanderfoot A.A."/>
            <person name="Spalding M.H."/>
            <person name="Kapitonov V.V."/>
            <person name="Ren Q."/>
            <person name="Ferris P."/>
            <person name="Lindquist E."/>
            <person name="Shapiro H."/>
            <person name="Lucas S.M."/>
            <person name="Grimwood J."/>
            <person name="Schmutz J."/>
            <person name="Cardol P."/>
            <person name="Cerutti H."/>
            <person name="Chanfreau G."/>
            <person name="Chen C.L."/>
            <person name="Cognat V."/>
            <person name="Croft M.T."/>
            <person name="Dent R."/>
            <person name="Dutcher S."/>
            <person name="Fernandez E."/>
            <person name="Fukuzawa H."/>
            <person name="Gonzalez-Ballester D."/>
            <person name="Gonzalez-Halphen D."/>
            <person name="Hallmann A."/>
            <person name="Hanikenne M."/>
            <person name="Hippler M."/>
            <person name="Inwood W."/>
            <person name="Jabbari K."/>
            <person name="Kalanon M."/>
            <person name="Kuras R."/>
            <person name="Lefebvre P.A."/>
            <person name="Lemaire S.D."/>
            <person name="Lobanov A.V."/>
            <person name="Lohr M."/>
            <person name="Manuell A."/>
            <person name="Meier I."/>
            <person name="Mets L."/>
            <person name="Mittag M."/>
            <person name="Mittelmeier T."/>
            <person name="Moroney J.V."/>
            <person name="Moseley J."/>
            <person name="Napoli C."/>
            <person name="Nedelcu A.M."/>
            <person name="Niyogi K."/>
            <person name="Novoselov S.V."/>
            <person name="Paulsen I.T."/>
            <person name="Pazour G."/>
            <person name="Purton S."/>
            <person name="Ral J.P."/>
            <person name="Riano-Pachon D.M."/>
            <person name="Riekhof W."/>
            <person name="Rymarquis L."/>
            <person name="Schroda M."/>
            <person name="Stern D."/>
            <person name="Umen J."/>
            <person name="Willows R."/>
            <person name="Wilson N."/>
            <person name="Zimmer S.L."/>
            <person name="Allmer J."/>
            <person name="Balk J."/>
            <person name="Bisova K."/>
            <person name="Chen C.J."/>
            <person name="Elias M."/>
            <person name="Gendler K."/>
            <person name="Hauser C."/>
            <person name="Lamb M.R."/>
            <person name="Ledford H."/>
            <person name="Long J.C."/>
            <person name="Minagawa J."/>
            <person name="Page M.D."/>
            <person name="Pan J."/>
            <person name="Pootakham W."/>
            <person name="Roje S."/>
            <person name="Rose A."/>
            <person name="Stahlberg E."/>
            <person name="Terauchi A.M."/>
            <person name="Yang P."/>
            <person name="Ball S."/>
            <person name="Bowler C."/>
            <person name="Dieckmann C.L."/>
            <person name="Gladyshev V.N."/>
            <person name="Green P."/>
            <person name="Jorgensen R."/>
            <person name="Mayfield S."/>
            <person name="Mueller-Roeber B."/>
            <person name="Rajamani S."/>
            <person name="Sayre R.T."/>
            <person name="Brokstein P."/>
            <person name="Dubchak I."/>
            <person name="Goodstein D."/>
            <person name="Hornick L."/>
            <person name="Huang Y.W."/>
            <person name="Jhaveri J."/>
            <person name="Luo Y."/>
            <person name="Martinez D."/>
            <person name="Ngau W.C."/>
            <person name="Otillar B."/>
            <person name="Poliakov A."/>
            <person name="Porter A."/>
            <person name="Szajkowski L."/>
            <person name="Werner G."/>
            <person name="Zhou K."/>
            <person name="Grigoriev I.V."/>
            <person name="Rokhsar D.S."/>
            <person name="Grossman A.R."/>
        </authorList>
    </citation>
    <scope>NUCLEOTIDE SEQUENCE [LARGE SCALE GENOMIC DNA]</scope>
    <source>
        <strain evidence="2">CC-503</strain>
    </source>
</reference>
<name>A8JFJ0_CHLRE</name>
<dbReference type="Proteomes" id="UP000006906">
    <property type="component" value="Chromosome 6"/>
</dbReference>
<dbReference type="HOGENOM" id="CLU_1470214_0_0_1"/>
<dbReference type="PaxDb" id="3055-EDO97345"/>
<protein>
    <submittedName>
        <fullName evidence="1">Uncharacterized protein</fullName>
    </submittedName>
</protein>
<accession>A8JFJ0</accession>
<dbReference type="Gramene" id="PNW82800">
    <property type="protein sequence ID" value="PNW82800"/>
    <property type="gene ID" value="CHLRE_06g294776v5"/>
</dbReference>
<dbReference type="OrthoDB" id="555689at2759"/>
<dbReference type="RefSeq" id="XP_042924191.1">
    <property type="nucleotide sequence ID" value="XM_043063485.1"/>
</dbReference>
<dbReference type="KEGG" id="cre:CHLRE_06g294776v5"/>
<dbReference type="AlphaFoldDB" id="A8JFJ0"/>
<sequence length="186" mass="20561">MAASHKRQRRALRDAFPRKLNLDLTAEIESLKAAVEALQRTFAEREADRRSVLLGQLAYTVDAIATSYVFGAGSRPINLSYIQDAAEDDAAVAERWQQVATFAEQQGVSITRLIQRSSALRSRFLSVAHGSPDELDSTTPDQLREWGTASYASATETLLRFLEPLTLDGKPLRPRQDVATIFAAVL</sequence>
<dbReference type="InParanoid" id="A8JFJ0"/>
<organism evidence="1 2">
    <name type="scientific">Chlamydomonas reinhardtii</name>
    <name type="common">Chlamydomonas smithii</name>
    <dbReference type="NCBI Taxonomy" id="3055"/>
    <lineage>
        <taxon>Eukaryota</taxon>
        <taxon>Viridiplantae</taxon>
        <taxon>Chlorophyta</taxon>
        <taxon>core chlorophytes</taxon>
        <taxon>Chlorophyceae</taxon>
        <taxon>CS clade</taxon>
        <taxon>Chlamydomonadales</taxon>
        <taxon>Chlamydomonadaceae</taxon>
        <taxon>Chlamydomonas</taxon>
    </lineage>
</organism>
<evidence type="ECO:0000313" key="1">
    <source>
        <dbReference type="EMBL" id="PNW82800.1"/>
    </source>
</evidence>